<sequence length="140" mass="16020">MFNITRFELPILSLTVPEYTQHQHLSVTLSDTFSTSVLLQLPLSAVALSRQFGHTIKHVATDSALYNDLLLNRDQTRATLRSFCMSTSDDANFKIHHSQLEGAKDSRLPIRTMNRGKQRFNFPRASTKKNQHTCTRQRCT</sequence>
<organism evidence="1 2">
    <name type="scientific">Atta colombica</name>
    <dbReference type="NCBI Taxonomy" id="520822"/>
    <lineage>
        <taxon>Eukaryota</taxon>
        <taxon>Metazoa</taxon>
        <taxon>Ecdysozoa</taxon>
        <taxon>Arthropoda</taxon>
        <taxon>Hexapoda</taxon>
        <taxon>Insecta</taxon>
        <taxon>Pterygota</taxon>
        <taxon>Neoptera</taxon>
        <taxon>Endopterygota</taxon>
        <taxon>Hymenoptera</taxon>
        <taxon>Apocrita</taxon>
        <taxon>Aculeata</taxon>
        <taxon>Formicoidea</taxon>
        <taxon>Formicidae</taxon>
        <taxon>Myrmicinae</taxon>
        <taxon>Atta</taxon>
    </lineage>
</organism>
<keyword evidence="2" id="KW-1185">Reference proteome</keyword>
<proteinExistence type="predicted"/>
<evidence type="ECO:0000313" key="2">
    <source>
        <dbReference type="Proteomes" id="UP000078540"/>
    </source>
</evidence>
<protein>
    <submittedName>
        <fullName evidence="1">Uncharacterized protein</fullName>
    </submittedName>
</protein>
<dbReference type="Proteomes" id="UP000078540">
    <property type="component" value="Unassembled WGS sequence"/>
</dbReference>
<reference evidence="1 2" key="1">
    <citation type="submission" date="2015-09" db="EMBL/GenBank/DDBJ databases">
        <title>Atta colombica WGS genome.</title>
        <authorList>
            <person name="Nygaard S."/>
            <person name="Hu H."/>
            <person name="Boomsma J."/>
            <person name="Zhang G."/>
        </authorList>
    </citation>
    <scope>NUCLEOTIDE SEQUENCE [LARGE SCALE GENOMIC DNA]</scope>
    <source>
        <strain evidence="1">Treedump-2</strain>
        <tissue evidence="1">Whole body</tissue>
    </source>
</reference>
<dbReference type="EMBL" id="KQ976508">
    <property type="protein sequence ID" value="KYM82757.1"/>
    <property type="molecule type" value="Genomic_DNA"/>
</dbReference>
<dbReference type="AlphaFoldDB" id="A0A151I360"/>
<evidence type="ECO:0000313" key="1">
    <source>
        <dbReference type="EMBL" id="KYM82757.1"/>
    </source>
</evidence>
<gene>
    <name evidence="1" type="ORF">ALC53_06762</name>
</gene>
<name>A0A151I360_9HYME</name>
<accession>A0A151I360</accession>